<sequence length="113" mass="12289">MWNNTSTKRNILIPSLKTLSLRRTKIGTAIAIGIDNGPGSKPDDGTAAAIEIDREIGRCEKEGAQFMFTHSKRRELPALTISHRYATRGTALAYPGRVEDLTPKCAAAAEHAQ</sequence>
<name>A0A4C1TK76_EUMVA</name>
<evidence type="ECO:0000313" key="1">
    <source>
        <dbReference type="EMBL" id="GBP14000.1"/>
    </source>
</evidence>
<keyword evidence="2" id="KW-1185">Reference proteome</keyword>
<dbReference type="EMBL" id="BGZK01000061">
    <property type="protein sequence ID" value="GBP14000.1"/>
    <property type="molecule type" value="Genomic_DNA"/>
</dbReference>
<proteinExistence type="predicted"/>
<gene>
    <name evidence="1" type="ORF">EVAR_102692_1</name>
</gene>
<evidence type="ECO:0000313" key="2">
    <source>
        <dbReference type="Proteomes" id="UP000299102"/>
    </source>
</evidence>
<dbReference type="Proteomes" id="UP000299102">
    <property type="component" value="Unassembled WGS sequence"/>
</dbReference>
<protein>
    <submittedName>
        <fullName evidence="1">Uncharacterized protein</fullName>
    </submittedName>
</protein>
<organism evidence="1 2">
    <name type="scientific">Eumeta variegata</name>
    <name type="common">Bagworm moth</name>
    <name type="synonym">Eumeta japonica</name>
    <dbReference type="NCBI Taxonomy" id="151549"/>
    <lineage>
        <taxon>Eukaryota</taxon>
        <taxon>Metazoa</taxon>
        <taxon>Ecdysozoa</taxon>
        <taxon>Arthropoda</taxon>
        <taxon>Hexapoda</taxon>
        <taxon>Insecta</taxon>
        <taxon>Pterygota</taxon>
        <taxon>Neoptera</taxon>
        <taxon>Endopterygota</taxon>
        <taxon>Lepidoptera</taxon>
        <taxon>Glossata</taxon>
        <taxon>Ditrysia</taxon>
        <taxon>Tineoidea</taxon>
        <taxon>Psychidae</taxon>
        <taxon>Oiketicinae</taxon>
        <taxon>Eumeta</taxon>
    </lineage>
</organism>
<dbReference type="AlphaFoldDB" id="A0A4C1TK76"/>
<reference evidence="1 2" key="1">
    <citation type="journal article" date="2019" name="Commun. Biol.">
        <title>The bagworm genome reveals a unique fibroin gene that provides high tensile strength.</title>
        <authorList>
            <person name="Kono N."/>
            <person name="Nakamura H."/>
            <person name="Ohtoshi R."/>
            <person name="Tomita M."/>
            <person name="Numata K."/>
            <person name="Arakawa K."/>
        </authorList>
    </citation>
    <scope>NUCLEOTIDE SEQUENCE [LARGE SCALE GENOMIC DNA]</scope>
</reference>
<accession>A0A4C1TK76</accession>
<comment type="caution">
    <text evidence="1">The sequence shown here is derived from an EMBL/GenBank/DDBJ whole genome shotgun (WGS) entry which is preliminary data.</text>
</comment>